<keyword evidence="4" id="KW-1185">Reference proteome</keyword>
<reference evidence="2 3" key="1">
    <citation type="submission" date="2018-07" db="EMBL/GenBank/DDBJ databases">
        <title>Parabacteroides acidifaciens nov. sp., isolated from human feces.</title>
        <authorList>
            <person name="Wang Y.J."/>
        </authorList>
    </citation>
    <scope>NUCLEOTIDE SEQUENCE [LARGE SCALE GENOMIC DNA]</scope>
    <source>
        <strain evidence="2 3">426-9</strain>
    </source>
</reference>
<sequence length="217" mass="24503">MIYIQKTIGFWDIDSLPESYKVGTNIEQYEEGAYLALSNEQAAFHEAHPDASQLEVWNIELTPEPEQPVVPDPEPDELAIARQAKLQEIAEQDEFSNKFFVSVKRGGAEIANQELWIDKDLRNSLYSITLPALQSDGETTTKLWTTGTPPQSIDVPIVWAMEKLPLLEIYAKRTYDLRASNEAATYAATTVDEIAQIDVKLNYPHFLTFELNLDLGV</sequence>
<evidence type="ECO:0000313" key="2">
    <source>
        <dbReference type="EMBL" id="RDU48084.1"/>
    </source>
</evidence>
<reference evidence="1 4" key="2">
    <citation type="submission" date="2020-08" db="EMBL/GenBank/DDBJ databases">
        <title>Genome public.</title>
        <authorList>
            <person name="Liu C."/>
            <person name="Sun Q."/>
        </authorList>
    </citation>
    <scope>NUCLEOTIDE SEQUENCE [LARGE SCALE GENOMIC DNA]</scope>
    <source>
        <strain evidence="1 4">426_9</strain>
    </source>
</reference>
<organism evidence="2 3">
    <name type="scientific">Parabacteroides acidifaciens</name>
    <dbReference type="NCBI Taxonomy" id="2290935"/>
    <lineage>
        <taxon>Bacteria</taxon>
        <taxon>Pseudomonadati</taxon>
        <taxon>Bacteroidota</taxon>
        <taxon>Bacteroidia</taxon>
        <taxon>Bacteroidales</taxon>
        <taxon>Tannerellaceae</taxon>
        <taxon>Parabacteroides</taxon>
    </lineage>
</organism>
<proteinExistence type="predicted"/>
<comment type="caution">
    <text evidence="2">The sequence shown here is derived from an EMBL/GenBank/DDBJ whole genome shotgun (WGS) entry which is preliminary data.</text>
</comment>
<dbReference type="EMBL" id="QREV01000048">
    <property type="protein sequence ID" value="RDU48084.1"/>
    <property type="molecule type" value="Genomic_DNA"/>
</dbReference>
<gene>
    <name evidence="2" type="ORF">DWU89_16070</name>
    <name evidence="1" type="ORF">H8784_15680</name>
</gene>
<protein>
    <recommendedName>
        <fullName evidence="5">DUF4376 domain-containing protein</fullName>
    </recommendedName>
</protein>
<dbReference type="RefSeq" id="WP_115500645.1">
    <property type="nucleotide sequence ID" value="NZ_JACRTI010000048.1"/>
</dbReference>
<evidence type="ECO:0000313" key="4">
    <source>
        <dbReference type="Proteomes" id="UP000629596"/>
    </source>
</evidence>
<dbReference type="AlphaFoldDB" id="A0A3D8HAT9"/>
<evidence type="ECO:0000313" key="3">
    <source>
        <dbReference type="Proteomes" id="UP000256321"/>
    </source>
</evidence>
<accession>A0A3D8HAT9</accession>
<dbReference type="Proteomes" id="UP000256321">
    <property type="component" value="Unassembled WGS sequence"/>
</dbReference>
<name>A0A3D8HAT9_9BACT</name>
<dbReference type="Proteomes" id="UP000629596">
    <property type="component" value="Unassembled WGS sequence"/>
</dbReference>
<evidence type="ECO:0008006" key="5">
    <source>
        <dbReference type="Google" id="ProtNLM"/>
    </source>
</evidence>
<dbReference type="EMBL" id="JACRTI010000048">
    <property type="protein sequence ID" value="MBC8603151.1"/>
    <property type="molecule type" value="Genomic_DNA"/>
</dbReference>
<evidence type="ECO:0000313" key="1">
    <source>
        <dbReference type="EMBL" id="MBC8603151.1"/>
    </source>
</evidence>